<protein>
    <submittedName>
        <fullName evidence="1">Uncharacterized protein</fullName>
    </submittedName>
</protein>
<evidence type="ECO:0000313" key="2">
    <source>
        <dbReference type="Proteomes" id="UP000276834"/>
    </source>
</evidence>
<proteinExistence type="predicted"/>
<sequence length="88" mass="9963">MDSGKPLCVVRGDRVTCSHEIKISEENTLIHNCTLLLTPEYFFTINIPAQFLLSLNHYITSCFSCFVLKGKVLAFGIQQTFKEKYEAG</sequence>
<dbReference type="AlphaFoldDB" id="A0A3L8SAI7"/>
<organism evidence="1 2">
    <name type="scientific">Chloebia gouldiae</name>
    <name type="common">Gouldian finch</name>
    <name type="synonym">Erythrura gouldiae</name>
    <dbReference type="NCBI Taxonomy" id="44316"/>
    <lineage>
        <taxon>Eukaryota</taxon>
        <taxon>Metazoa</taxon>
        <taxon>Chordata</taxon>
        <taxon>Craniata</taxon>
        <taxon>Vertebrata</taxon>
        <taxon>Euteleostomi</taxon>
        <taxon>Archelosauria</taxon>
        <taxon>Archosauria</taxon>
        <taxon>Dinosauria</taxon>
        <taxon>Saurischia</taxon>
        <taxon>Theropoda</taxon>
        <taxon>Coelurosauria</taxon>
        <taxon>Aves</taxon>
        <taxon>Neognathae</taxon>
        <taxon>Neoaves</taxon>
        <taxon>Telluraves</taxon>
        <taxon>Australaves</taxon>
        <taxon>Passeriformes</taxon>
        <taxon>Passeroidea</taxon>
        <taxon>Passeridae</taxon>
        <taxon>Chloebia</taxon>
    </lineage>
</organism>
<keyword evidence="2" id="KW-1185">Reference proteome</keyword>
<dbReference type="Proteomes" id="UP000276834">
    <property type="component" value="Unassembled WGS sequence"/>
</dbReference>
<evidence type="ECO:0000313" key="1">
    <source>
        <dbReference type="EMBL" id="RLV99205.1"/>
    </source>
</evidence>
<gene>
    <name evidence="1" type="ORF">DV515_00010024</name>
</gene>
<dbReference type="EMBL" id="QUSF01000033">
    <property type="protein sequence ID" value="RLV99205.1"/>
    <property type="molecule type" value="Genomic_DNA"/>
</dbReference>
<comment type="caution">
    <text evidence="1">The sequence shown here is derived from an EMBL/GenBank/DDBJ whole genome shotgun (WGS) entry which is preliminary data.</text>
</comment>
<reference evidence="1 2" key="1">
    <citation type="journal article" date="2018" name="Proc. R. Soc. B">
        <title>A non-coding region near Follistatin controls head colour polymorphism in the Gouldian finch.</title>
        <authorList>
            <person name="Toomey M.B."/>
            <person name="Marques C.I."/>
            <person name="Andrade P."/>
            <person name="Araujo P.M."/>
            <person name="Sabatino S."/>
            <person name="Gazda M.A."/>
            <person name="Afonso S."/>
            <person name="Lopes R.J."/>
            <person name="Corbo J.C."/>
            <person name="Carneiro M."/>
        </authorList>
    </citation>
    <scope>NUCLEOTIDE SEQUENCE [LARGE SCALE GENOMIC DNA]</scope>
    <source>
        <strain evidence="1">Red01</strain>
        <tissue evidence="1">Muscle</tissue>
    </source>
</reference>
<accession>A0A3L8SAI7</accession>
<name>A0A3L8SAI7_CHLGU</name>